<feature type="domain" description="Type I restriction enzyme HindI endonuclease subunit-like C-terminal" evidence="3">
    <location>
        <begin position="157"/>
        <end position="399"/>
    </location>
</feature>
<dbReference type="InterPro" id="IPR027417">
    <property type="entry name" value="P-loop_NTPase"/>
</dbReference>
<evidence type="ECO:0000256" key="2">
    <source>
        <dbReference type="SAM" id="Coils"/>
    </source>
</evidence>
<sequence>MFSSYLLGIVPSFPRKEVRTKPGTIQIIKLRPHWHDDSINKGVIKVVYSGSPQDQGIVAKHVRRESQNKAIQERLRDAEDELQIVVVKDMMLTGFDAPPLHTLYLDRPLKGALLMQTLARVNRTFRGKPSGLLVAYAPLAENLAAALAEYTETDRNTKPVGKDIDTAVKLTADLVGQLDQLCAGYDWRSKAKVPQYGWMRAAIGLTAYLRSPSTPENQVPDGEPNLGDRFRKLANHLARAWSLCAGNETVDALRPTIRFYEQVRVWMGKFDAEQRRAEGKPVPEEIKRLLSSLVDESTASGDILDIYDAAGLPKPALSDLGPDYEAKAKAASHPHLAIEALRAVLTQELATATKNNVVRQRAFSDRIADLMRRYTNQQLTSAEVIAELIAMAKEVAAEALYPAAIPR</sequence>
<keyword evidence="6" id="KW-1185">Reference proteome</keyword>
<dbReference type="EC" id="3.1.21.3" evidence="5"/>
<dbReference type="CDD" id="cd18800">
    <property type="entry name" value="SF2_C_EcoR124I-like"/>
    <property type="match status" value="1"/>
</dbReference>
<dbReference type="GO" id="GO:0009035">
    <property type="term" value="F:type I site-specific deoxyribonuclease activity"/>
    <property type="evidence" value="ECO:0007669"/>
    <property type="project" value="UniProtKB-EC"/>
</dbReference>
<gene>
    <name evidence="5" type="primary">hsdR</name>
    <name evidence="5" type="ORF">LAUMK13_01816</name>
</gene>
<dbReference type="PANTHER" id="PTHR30195:SF15">
    <property type="entry name" value="TYPE I RESTRICTION ENZYME HINDI ENDONUCLEASE SUBUNIT"/>
    <property type="match status" value="1"/>
</dbReference>
<dbReference type="Pfam" id="PF11867">
    <property type="entry name" value="T1RH-like_C"/>
    <property type="match status" value="1"/>
</dbReference>
<dbReference type="EMBL" id="UPHQ01000078">
    <property type="protein sequence ID" value="VBA37830.1"/>
    <property type="molecule type" value="Genomic_DNA"/>
</dbReference>
<dbReference type="AlphaFoldDB" id="A0A498Q1U2"/>
<evidence type="ECO:0000259" key="4">
    <source>
        <dbReference type="Pfam" id="PF22679"/>
    </source>
</evidence>
<feature type="domain" description="Restriction endonuclease type I HsdR second RecA-like helicase" evidence="4">
    <location>
        <begin position="66"/>
        <end position="136"/>
    </location>
</feature>
<dbReference type="Pfam" id="PF22679">
    <property type="entry name" value="T1R_D3-like"/>
    <property type="match status" value="1"/>
</dbReference>
<evidence type="ECO:0000313" key="6">
    <source>
        <dbReference type="Proteomes" id="UP000267289"/>
    </source>
</evidence>
<keyword evidence="5" id="KW-0378">Hydrolase</keyword>
<name>A0A498Q1U2_9MYCO</name>
<dbReference type="InterPro" id="IPR055180">
    <property type="entry name" value="HsdR_RecA-like_helicase_dom_2"/>
</dbReference>
<dbReference type="Gene3D" id="3.40.50.300">
    <property type="entry name" value="P-loop containing nucleotide triphosphate hydrolases"/>
    <property type="match status" value="1"/>
</dbReference>
<evidence type="ECO:0000313" key="5">
    <source>
        <dbReference type="EMBL" id="VBA37830.1"/>
    </source>
</evidence>
<dbReference type="PANTHER" id="PTHR30195">
    <property type="entry name" value="TYPE I SITE-SPECIFIC DEOXYRIBONUCLEASE PROTEIN SUBUNIT M AND R"/>
    <property type="match status" value="1"/>
</dbReference>
<dbReference type="InterPro" id="IPR051268">
    <property type="entry name" value="Type-I_R_enzyme_R_subunit"/>
</dbReference>
<protein>
    <submittedName>
        <fullName evidence="5">Type I restriction enzyme EcoR124II R protein</fullName>
        <ecNumber evidence="5">3.1.21.3</ecNumber>
    </submittedName>
</protein>
<dbReference type="GO" id="GO:0009307">
    <property type="term" value="P:DNA restriction-modification system"/>
    <property type="evidence" value="ECO:0007669"/>
    <property type="project" value="UniProtKB-KW"/>
</dbReference>
<proteinExistence type="predicted"/>
<evidence type="ECO:0000256" key="1">
    <source>
        <dbReference type="ARBA" id="ARBA00022747"/>
    </source>
</evidence>
<keyword evidence="1" id="KW-0680">Restriction system</keyword>
<dbReference type="InterPro" id="IPR021810">
    <property type="entry name" value="T1RH-like_C"/>
</dbReference>
<evidence type="ECO:0000259" key="3">
    <source>
        <dbReference type="Pfam" id="PF11867"/>
    </source>
</evidence>
<feature type="coiled-coil region" evidence="2">
    <location>
        <begin position="61"/>
        <end position="88"/>
    </location>
</feature>
<accession>A0A498Q1U2</accession>
<organism evidence="5 6">
    <name type="scientific">Mycobacterium innocens</name>
    <dbReference type="NCBI Taxonomy" id="2341083"/>
    <lineage>
        <taxon>Bacteria</taxon>
        <taxon>Bacillati</taxon>
        <taxon>Actinomycetota</taxon>
        <taxon>Actinomycetes</taxon>
        <taxon>Mycobacteriales</taxon>
        <taxon>Mycobacteriaceae</taxon>
        <taxon>Mycobacterium</taxon>
    </lineage>
</organism>
<keyword evidence="2" id="KW-0175">Coiled coil</keyword>
<dbReference type="Proteomes" id="UP000267289">
    <property type="component" value="Unassembled WGS sequence"/>
</dbReference>
<reference evidence="5 6" key="1">
    <citation type="submission" date="2018-09" db="EMBL/GenBank/DDBJ databases">
        <authorList>
            <person name="Tagini F."/>
        </authorList>
    </citation>
    <scope>NUCLEOTIDE SEQUENCE [LARGE SCALE GENOMIC DNA]</scope>
    <source>
        <strain evidence="5 6">MK13</strain>
    </source>
</reference>